<dbReference type="SMART" id="SM00966">
    <property type="entry name" value="SpoVT_AbrB"/>
    <property type="match status" value="1"/>
</dbReference>
<dbReference type="PROSITE" id="PS51740">
    <property type="entry name" value="SPOVT_ABRB"/>
    <property type="match status" value="1"/>
</dbReference>
<dbReference type="GO" id="GO:0097351">
    <property type="term" value="F:toxin sequestering activity"/>
    <property type="evidence" value="ECO:0007669"/>
    <property type="project" value="InterPro"/>
</dbReference>
<dbReference type="GO" id="GO:0003677">
    <property type="term" value="F:DNA binding"/>
    <property type="evidence" value="ECO:0007669"/>
    <property type="project" value="UniProtKB-UniRule"/>
</dbReference>
<evidence type="ECO:0000256" key="1">
    <source>
        <dbReference type="PROSITE-ProRule" id="PRU01076"/>
    </source>
</evidence>
<name>A0A292YP13_9BACL</name>
<dbReference type="AlphaFoldDB" id="A0A292YP13"/>
<dbReference type="EMBL" id="BDUF01000068">
    <property type="protein sequence ID" value="GAX90926.1"/>
    <property type="molecule type" value="Genomic_DNA"/>
</dbReference>
<dbReference type="PANTHER" id="PTHR40516:SF1">
    <property type="entry name" value="ANTITOXIN CHPS-RELATED"/>
    <property type="match status" value="1"/>
</dbReference>
<organism evidence="3 4">
    <name type="scientific">Effusibacillus lacus</name>
    <dbReference type="NCBI Taxonomy" id="1348429"/>
    <lineage>
        <taxon>Bacteria</taxon>
        <taxon>Bacillati</taxon>
        <taxon>Bacillota</taxon>
        <taxon>Bacilli</taxon>
        <taxon>Bacillales</taxon>
        <taxon>Alicyclobacillaceae</taxon>
        <taxon>Effusibacillus</taxon>
    </lineage>
</organism>
<dbReference type="Pfam" id="PF04014">
    <property type="entry name" value="MazE_antitoxin"/>
    <property type="match status" value="1"/>
</dbReference>
<dbReference type="RefSeq" id="WP_096182649.1">
    <property type="nucleotide sequence ID" value="NZ_BDUF01000068.1"/>
</dbReference>
<comment type="caution">
    <text evidence="3">The sequence shown here is derived from an EMBL/GenBank/DDBJ whole genome shotgun (WGS) entry which is preliminary data.</text>
</comment>
<dbReference type="Proteomes" id="UP000217785">
    <property type="component" value="Unassembled WGS sequence"/>
</dbReference>
<gene>
    <name evidence="3" type="ORF">EFBL_2568</name>
</gene>
<keyword evidence="4" id="KW-1185">Reference proteome</keyword>
<evidence type="ECO:0000313" key="3">
    <source>
        <dbReference type="EMBL" id="GAX90926.1"/>
    </source>
</evidence>
<protein>
    <submittedName>
        <fullName evidence="3">Multidrug transporter MatE</fullName>
    </submittedName>
</protein>
<dbReference type="InterPro" id="IPR039052">
    <property type="entry name" value="Antitox_PemI-like"/>
</dbReference>
<reference evidence="4" key="1">
    <citation type="submission" date="2017-07" db="EMBL/GenBank/DDBJ databases">
        <title>Draft genome sequence of Effusibacillus lacus strain skLN1.</title>
        <authorList>
            <person name="Watanabe M."/>
            <person name="Kojima H."/>
            <person name="Fukui M."/>
        </authorList>
    </citation>
    <scope>NUCLEOTIDE SEQUENCE [LARGE SCALE GENOMIC DNA]</scope>
    <source>
        <strain evidence="4">skLN1</strain>
    </source>
</reference>
<dbReference type="InterPro" id="IPR007159">
    <property type="entry name" value="SpoVT-AbrB_dom"/>
</dbReference>
<keyword evidence="1" id="KW-0238">DNA-binding</keyword>
<evidence type="ECO:0000259" key="2">
    <source>
        <dbReference type="PROSITE" id="PS51740"/>
    </source>
</evidence>
<dbReference type="Gene3D" id="2.10.260.10">
    <property type="match status" value="1"/>
</dbReference>
<dbReference type="PANTHER" id="PTHR40516">
    <property type="entry name" value="ANTITOXIN CHPS-RELATED"/>
    <property type="match status" value="1"/>
</dbReference>
<evidence type="ECO:0000313" key="4">
    <source>
        <dbReference type="Proteomes" id="UP000217785"/>
    </source>
</evidence>
<sequence length="78" mass="8732">MQTTVFKSGNSLAVRIPAQMAENVGLDNGTAIEIFVEDGDIRIRRSKKYTLESLLALVKPENRHEEVFSDGPKGNEIW</sequence>
<proteinExistence type="predicted"/>
<dbReference type="SUPFAM" id="SSF89447">
    <property type="entry name" value="AbrB/MazE/MraZ-like"/>
    <property type="match status" value="1"/>
</dbReference>
<dbReference type="InterPro" id="IPR037914">
    <property type="entry name" value="SpoVT-AbrB_sf"/>
</dbReference>
<feature type="domain" description="SpoVT-AbrB" evidence="2">
    <location>
        <begin position="3"/>
        <end position="48"/>
    </location>
</feature>
<accession>A0A292YP13</accession>
<dbReference type="OrthoDB" id="9795766at2"/>